<evidence type="ECO:0000259" key="7">
    <source>
        <dbReference type="PROSITE" id="PS51296"/>
    </source>
</evidence>
<name>A0A383B0W5_9ZZZZ</name>
<dbReference type="SUPFAM" id="SSF50022">
    <property type="entry name" value="ISP domain"/>
    <property type="match status" value="1"/>
</dbReference>
<dbReference type="PROSITE" id="PS00570">
    <property type="entry name" value="RING_HYDROXYL_ALPHA"/>
    <property type="match status" value="1"/>
</dbReference>
<accession>A0A383B0W5</accession>
<comment type="similarity">
    <text evidence="1">Belongs to the bacterial ring-hydroxylating dioxygenase alpha subunit family.</text>
</comment>
<evidence type="ECO:0000313" key="8">
    <source>
        <dbReference type="EMBL" id="SVE13409.1"/>
    </source>
</evidence>
<evidence type="ECO:0000256" key="3">
    <source>
        <dbReference type="ARBA" id="ARBA00022723"/>
    </source>
</evidence>
<keyword evidence="6" id="KW-0411">Iron-sulfur</keyword>
<dbReference type="InterPro" id="IPR036922">
    <property type="entry name" value="Rieske_2Fe-2S_sf"/>
</dbReference>
<sequence length="213" mass="24020">MGYETKGGQIGKEEIASWVDNEQGVIDRKIYADPDIYQLELRRIFARAWNFMCHGSHIPEIGDYFVTYIGDDQVIVVRDEAGTVQVLLNSCAHRGNALCRAELGNARSFLCTYHGWNYGLDGRLLAVPGKNHFYRDRLDVGKWGLTKAAKVEDYKGFYFATMDPEAPSLYDYLGEVGRIGMDQLSVHGELVAVDGVQKNIIDCNWKIAVDNLF</sequence>
<dbReference type="GO" id="GO:0051537">
    <property type="term" value="F:2 iron, 2 sulfur cluster binding"/>
    <property type="evidence" value="ECO:0007669"/>
    <property type="project" value="UniProtKB-KW"/>
</dbReference>
<dbReference type="SUPFAM" id="SSF55961">
    <property type="entry name" value="Bet v1-like"/>
    <property type="match status" value="1"/>
</dbReference>
<dbReference type="Gene3D" id="2.102.10.10">
    <property type="entry name" value="Rieske [2Fe-2S] iron-sulphur domain"/>
    <property type="match status" value="1"/>
</dbReference>
<feature type="non-terminal residue" evidence="8">
    <location>
        <position position="213"/>
    </location>
</feature>
<dbReference type="InterPro" id="IPR017941">
    <property type="entry name" value="Rieske_2Fe-2S"/>
</dbReference>
<dbReference type="GO" id="GO:0005506">
    <property type="term" value="F:iron ion binding"/>
    <property type="evidence" value="ECO:0007669"/>
    <property type="project" value="InterPro"/>
</dbReference>
<keyword evidence="4" id="KW-0560">Oxidoreductase</keyword>
<dbReference type="InterPro" id="IPR001663">
    <property type="entry name" value="Rng_hydr_dOase-A"/>
</dbReference>
<evidence type="ECO:0000256" key="2">
    <source>
        <dbReference type="ARBA" id="ARBA00022714"/>
    </source>
</evidence>
<dbReference type="AlphaFoldDB" id="A0A383B0W5"/>
<keyword evidence="5" id="KW-0408">Iron</keyword>
<reference evidence="8" key="1">
    <citation type="submission" date="2018-05" db="EMBL/GenBank/DDBJ databases">
        <authorList>
            <person name="Lanie J.A."/>
            <person name="Ng W.-L."/>
            <person name="Kazmierczak K.M."/>
            <person name="Andrzejewski T.M."/>
            <person name="Davidsen T.M."/>
            <person name="Wayne K.J."/>
            <person name="Tettelin H."/>
            <person name="Glass J.I."/>
            <person name="Rusch D."/>
            <person name="Podicherti R."/>
            <person name="Tsui H.-C.T."/>
            <person name="Winkler M.E."/>
        </authorList>
    </citation>
    <scope>NUCLEOTIDE SEQUENCE</scope>
</reference>
<dbReference type="PROSITE" id="PS51296">
    <property type="entry name" value="RIESKE"/>
    <property type="match status" value="1"/>
</dbReference>
<evidence type="ECO:0000256" key="6">
    <source>
        <dbReference type="ARBA" id="ARBA00023014"/>
    </source>
</evidence>
<proteinExistence type="inferred from homology"/>
<protein>
    <recommendedName>
        <fullName evidence="7">Rieske domain-containing protein</fullName>
    </recommendedName>
</protein>
<dbReference type="InterPro" id="IPR015881">
    <property type="entry name" value="ARHD_Rieske_2Fe_2S"/>
</dbReference>
<dbReference type="GO" id="GO:0016491">
    <property type="term" value="F:oxidoreductase activity"/>
    <property type="evidence" value="ECO:0007669"/>
    <property type="project" value="UniProtKB-KW"/>
</dbReference>
<dbReference type="PANTHER" id="PTHR43756:SF1">
    <property type="entry name" value="3-PHENYLPROPIONATE_CINNAMIC ACID DIOXYGENASE SUBUNIT ALPHA"/>
    <property type="match status" value="1"/>
</dbReference>
<dbReference type="PRINTS" id="PR00090">
    <property type="entry name" value="RNGDIOXGNASE"/>
</dbReference>
<evidence type="ECO:0000256" key="4">
    <source>
        <dbReference type="ARBA" id="ARBA00023002"/>
    </source>
</evidence>
<dbReference type="Gene3D" id="3.90.380.10">
    <property type="entry name" value="Naphthalene 1,2-dioxygenase Alpha Subunit, Chain A, domain 1"/>
    <property type="match status" value="1"/>
</dbReference>
<dbReference type="EMBL" id="UINC01196413">
    <property type="protein sequence ID" value="SVE13409.1"/>
    <property type="molecule type" value="Genomic_DNA"/>
</dbReference>
<dbReference type="Pfam" id="PF00355">
    <property type="entry name" value="Rieske"/>
    <property type="match status" value="1"/>
</dbReference>
<organism evidence="8">
    <name type="scientific">marine metagenome</name>
    <dbReference type="NCBI Taxonomy" id="408172"/>
    <lineage>
        <taxon>unclassified sequences</taxon>
        <taxon>metagenomes</taxon>
        <taxon>ecological metagenomes</taxon>
    </lineage>
</organism>
<evidence type="ECO:0000256" key="5">
    <source>
        <dbReference type="ARBA" id="ARBA00023004"/>
    </source>
</evidence>
<keyword evidence="2" id="KW-0001">2Fe-2S</keyword>
<gene>
    <name evidence="8" type="ORF">METZ01_LOCUS466263</name>
</gene>
<evidence type="ECO:0000256" key="1">
    <source>
        <dbReference type="ARBA" id="ARBA00008751"/>
    </source>
</evidence>
<dbReference type="PANTHER" id="PTHR43756">
    <property type="entry name" value="CHOLINE MONOOXYGENASE, CHLOROPLASTIC"/>
    <property type="match status" value="1"/>
</dbReference>
<feature type="domain" description="Rieske" evidence="7">
    <location>
        <begin position="50"/>
        <end position="129"/>
    </location>
</feature>
<keyword evidence="3" id="KW-0479">Metal-binding</keyword>